<organism evidence="2 3">
    <name type="scientific">Burkholderia stabilis</name>
    <dbReference type="NCBI Taxonomy" id="95485"/>
    <lineage>
        <taxon>Bacteria</taxon>
        <taxon>Pseudomonadati</taxon>
        <taxon>Pseudomonadota</taxon>
        <taxon>Betaproteobacteria</taxon>
        <taxon>Burkholderiales</taxon>
        <taxon>Burkholderiaceae</taxon>
        <taxon>Burkholderia</taxon>
        <taxon>Burkholderia cepacia complex</taxon>
    </lineage>
</organism>
<dbReference type="GO" id="GO:0003677">
    <property type="term" value="F:DNA binding"/>
    <property type="evidence" value="ECO:0007669"/>
    <property type="project" value="InterPro"/>
</dbReference>
<dbReference type="SMART" id="SM00530">
    <property type="entry name" value="HTH_XRE"/>
    <property type="match status" value="1"/>
</dbReference>
<dbReference type="GeneID" id="71058262"/>
<dbReference type="Gene3D" id="1.10.260.40">
    <property type="entry name" value="lambda repressor-like DNA-binding domains"/>
    <property type="match status" value="1"/>
</dbReference>
<keyword evidence="3" id="KW-1185">Reference proteome</keyword>
<evidence type="ECO:0000259" key="1">
    <source>
        <dbReference type="PROSITE" id="PS50943"/>
    </source>
</evidence>
<evidence type="ECO:0000313" key="3">
    <source>
        <dbReference type="Proteomes" id="UP000268684"/>
    </source>
</evidence>
<dbReference type="InterPro" id="IPR010982">
    <property type="entry name" value="Lambda_DNA-bd_dom_sf"/>
</dbReference>
<dbReference type="Pfam" id="PF01381">
    <property type="entry name" value="HTH_3"/>
    <property type="match status" value="1"/>
</dbReference>
<dbReference type="RefSeq" id="WP_122171089.1">
    <property type="nucleotide sequence ID" value="NZ_CADFDZ010000001.1"/>
</dbReference>
<evidence type="ECO:0000313" key="2">
    <source>
        <dbReference type="EMBL" id="VBB15647.1"/>
    </source>
</evidence>
<dbReference type="PROSITE" id="PS50943">
    <property type="entry name" value="HTH_CROC1"/>
    <property type="match status" value="1"/>
</dbReference>
<dbReference type="AlphaFoldDB" id="A0AAJ5T7S7"/>
<accession>A0AAJ5T7S7</accession>
<dbReference type="CDD" id="cd00093">
    <property type="entry name" value="HTH_XRE"/>
    <property type="match status" value="1"/>
</dbReference>
<feature type="domain" description="HTH cro/C1-type" evidence="1">
    <location>
        <begin position="11"/>
        <end position="66"/>
    </location>
</feature>
<dbReference type="InterPro" id="IPR001387">
    <property type="entry name" value="Cro/C1-type_HTH"/>
</dbReference>
<protein>
    <submittedName>
        <fullName evidence="2">Transcriptional regulator</fullName>
    </submittedName>
</protein>
<dbReference type="Proteomes" id="UP000268684">
    <property type="component" value="Chromosome II"/>
</dbReference>
<name>A0AAJ5T7S7_9BURK</name>
<reference evidence="2 3" key="1">
    <citation type="submission" date="2017-11" db="EMBL/GenBank/DDBJ databases">
        <authorList>
            <person name="Seth-Smith MB H."/>
        </authorList>
    </citation>
    <scope>NUCLEOTIDE SEQUENCE [LARGE SCALE GENOMIC DNA]</scope>
    <source>
        <strain evidence="2">E</strain>
    </source>
</reference>
<dbReference type="EMBL" id="LR025743">
    <property type="protein sequence ID" value="VBB15647.1"/>
    <property type="molecule type" value="Genomic_DNA"/>
</dbReference>
<proteinExistence type="predicted"/>
<gene>
    <name evidence="2" type="ORF">BSTAB16_5844</name>
</gene>
<dbReference type="SUPFAM" id="SSF47413">
    <property type="entry name" value="lambda repressor-like DNA-binding domains"/>
    <property type="match status" value="1"/>
</dbReference>
<sequence>MTTLADVGAMLRDARRAEGLSQKELAERAGVARTTLARMETLARGDMSVSALVRLLEAAGYDLRTVKRGHGRTLDDILAEQRTTGGV</sequence>